<dbReference type="SUPFAM" id="SSF53383">
    <property type="entry name" value="PLP-dependent transferases"/>
    <property type="match status" value="1"/>
</dbReference>
<dbReference type="AlphaFoldDB" id="D1PWM2"/>
<gene>
    <name evidence="5" type="primary">ltaE</name>
    <name evidence="5" type="ORF">HMPREF0645_1357</name>
</gene>
<keyword evidence="5" id="KW-0456">Lyase</keyword>
<feature type="domain" description="Aromatic amino acid beta-eliminating lyase/threonine aldolase" evidence="4">
    <location>
        <begin position="29"/>
        <end position="234"/>
    </location>
</feature>
<dbReference type="InterPro" id="IPR001597">
    <property type="entry name" value="ArAA_b-elim_lyase/Thr_aldolase"/>
</dbReference>
<evidence type="ECO:0000313" key="5">
    <source>
        <dbReference type="EMBL" id="EFA44203.1"/>
    </source>
</evidence>
<name>D1PWM2_9BACT</name>
<dbReference type="OrthoDB" id="9774495at2"/>
<dbReference type="Proteomes" id="UP000003160">
    <property type="component" value="Unassembled WGS sequence"/>
</dbReference>
<evidence type="ECO:0000259" key="4">
    <source>
        <dbReference type="Pfam" id="PF01212"/>
    </source>
</evidence>
<evidence type="ECO:0000256" key="3">
    <source>
        <dbReference type="ARBA" id="ARBA00022898"/>
    </source>
</evidence>
<evidence type="ECO:0000313" key="6">
    <source>
        <dbReference type="Proteomes" id="UP000003160"/>
    </source>
</evidence>
<dbReference type="Gene3D" id="3.90.1150.10">
    <property type="entry name" value="Aspartate Aminotransferase, domain 1"/>
    <property type="match status" value="1"/>
</dbReference>
<comment type="cofactor">
    <cofactor evidence="1">
        <name>pyridoxal 5'-phosphate</name>
        <dbReference type="ChEBI" id="CHEBI:597326"/>
    </cofactor>
</comment>
<dbReference type="GO" id="GO:0006520">
    <property type="term" value="P:amino acid metabolic process"/>
    <property type="evidence" value="ECO:0007669"/>
    <property type="project" value="InterPro"/>
</dbReference>
<evidence type="ECO:0000256" key="1">
    <source>
        <dbReference type="ARBA" id="ARBA00001933"/>
    </source>
</evidence>
<dbReference type="Gene3D" id="3.40.640.10">
    <property type="entry name" value="Type I PLP-dependent aspartate aminotransferase-like (Major domain)"/>
    <property type="match status" value="1"/>
</dbReference>
<dbReference type="EC" id="4.1.2.5" evidence="5"/>
<protein>
    <submittedName>
        <fullName evidence="5">Beta-eliminating lyase</fullName>
        <ecNumber evidence="5">4.1.2.5</ecNumber>
    </submittedName>
</protein>
<dbReference type="InterPro" id="IPR015424">
    <property type="entry name" value="PyrdxlP-dep_Trfase"/>
</dbReference>
<dbReference type="GO" id="GO:0004793">
    <property type="term" value="F:threonine aldolase activity"/>
    <property type="evidence" value="ECO:0007669"/>
    <property type="project" value="UniProtKB-EC"/>
</dbReference>
<dbReference type="Pfam" id="PF01212">
    <property type="entry name" value="Beta_elim_lyase"/>
    <property type="match status" value="1"/>
</dbReference>
<keyword evidence="6" id="KW-1185">Reference proteome</keyword>
<reference evidence="5 6" key="1">
    <citation type="submission" date="2009-10" db="EMBL/GenBank/DDBJ databases">
        <authorList>
            <person name="Qin X."/>
            <person name="Bachman B."/>
            <person name="Battles P."/>
            <person name="Bell A."/>
            <person name="Bess C."/>
            <person name="Bickham C."/>
            <person name="Chaboub L."/>
            <person name="Chen D."/>
            <person name="Coyle M."/>
            <person name="Deiros D.R."/>
            <person name="Dinh H."/>
            <person name="Forbes L."/>
            <person name="Fowler G."/>
            <person name="Francisco L."/>
            <person name="Fu Q."/>
            <person name="Gubbala S."/>
            <person name="Hale W."/>
            <person name="Han Y."/>
            <person name="Hemphill L."/>
            <person name="Highlander S.K."/>
            <person name="Hirani K."/>
            <person name="Hogues M."/>
            <person name="Jackson L."/>
            <person name="Jakkamsetti A."/>
            <person name="Javaid M."/>
            <person name="Jiang H."/>
            <person name="Korchina V."/>
            <person name="Kovar C."/>
            <person name="Lara F."/>
            <person name="Lee S."/>
            <person name="Mata R."/>
            <person name="Mathew T."/>
            <person name="Moen C."/>
            <person name="Morales K."/>
            <person name="Munidasa M."/>
            <person name="Nazareth L."/>
            <person name="Ngo R."/>
            <person name="Nguyen L."/>
            <person name="Okwuonu G."/>
            <person name="Ongeri F."/>
            <person name="Patil S."/>
            <person name="Petrosino J."/>
            <person name="Pham C."/>
            <person name="Pham P."/>
            <person name="Pu L.-L."/>
            <person name="Puazo M."/>
            <person name="Raj R."/>
            <person name="Reid J."/>
            <person name="Rouhana J."/>
            <person name="Saada N."/>
            <person name="Shang Y."/>
            <person name="Simmons D."/>
            <person name="Thornton R."/>
            <person name="Warren J."/>
            <person name="Weissenberger G."/>
            <person name="Zhang J."/>
            <person name="Zhang L."/>
            <person name="Zhou C."/>
            <person name="Zhu D."/>
            <person name="Muzny D."/>
            <person name="Worley K."/>
            <person name="Gibbs R."/>
        </authorList>
    </citation>
    <scope>NUCLEOTIDE SEQUENCE [LARGE SCALE GENOMIC DNA]</scope>
    <source>
        <strain evidence="5 6">DSM 17361</strain>
    </source>
</reference>
<organism evidence="5 6">
    <name type="scientific">Hallella bergensis DSM 17361</name>
    <dbReference type="NCBI Taxonomy" id="585502"/>
    <lineage>
        <taxon>Bacteria</taxon>
        <taxon>Pseudomonadati</taxon>
        <taxon>Bacteroidota</taxon>
        <taxon>Bacteroidia</taxon>
        <taxon>Bacteroidales</taxon>
        <taxon>Prevotellaceae</taxon>
        <taxon>Hallella</taxon>
    </lineage>
</organism>
<comment type="similarity">
    <text evidence="2">Belongs to the threonine aldolase family.</text>
</comment>
<dbReference type="HOGENOM" id="CLU_049619_1_0_10"/>
<accession>D1PWM2</accession>
<comment type="caution">
    <text evidence="5">The sequence shown here is derived from an EMBL/GenBank/DDBJ whole genome shotgun (WGS) entry which is preliminary data.</text>
</comment>
<dbReference type="InterPro" id="IPR015422">
    <property type="entry name" value="PyrdxlP-dep_Trfase_small"/>
</dbReference>
<dbReference type="RefSeq" id="WP_007173461.1">
    <property type="nucleotide sequence ID" value="NZ_GG704780.1"/>
</dbReference>
<keyword evidence="3" id="KW-0663">Pyridoxal phosphate</keyword>
<proteinExistence type="inferred from homology"/>
<dbReference type="PANTHER" id="PTHR48097">
    <property type="entry name" value="L-THREONINE ALDOLASE-RELATED"/>
    <property type="match status" value="1"/>
</dbReference>
<dbReference type="EMBL" id="ACKS01000058">
    <property type="protein sequence ID" value="EFA44203.1"/>
    <property type="molecule type" value="Genomic_DNA"/>
</dbReference>
<dbReference type="InterPro" id="IPR015421">
    <property type="entry name" value="PyrdxlP-dep_Trfase_major"/>
</dbReference>
<dbReference type="eggNOG" id="COG2008">
    <property type="taxonomic scope" value="Bacteria"/>
</dbReference>
<evidence type="ECO:0000256" key="2">
    <source>
        <dbReference type="ARBA" id="ARBA00006966"/>
    </source>
</evidence>
<dbReference type="PANTHER" id="PTHR48097:SF5">
    <property type="entry name" value="LOW SPECIFICITY L-THREONINE ALDOLASE"/>
    <property type="match status" value="1"/>
</dbReference>
<sequence length="350" mass="39668">MLSFESDYNNGAHPNILKRLVETNDTKSRTYGYDLWSDSARSKIKAACGCPDAQIWFLVGGTQTNATVIDSLLHTYEGVVSVDTGHINTHEAGAIEFTEHKVITIKGRDGKMDAQDLDNYMDEFLHDGNAEHCVYPGMVYITFPTELGTLYTARELDSVYQVCRKYDLPLYVDGARLGYGLMAEENDITLPYLAKHCDAFYIGGTKVGALCGEAVVFTHNNAHPHFFNIIKQHGALVAKGRTIGLQFDALFTDNLYFDISRHAIKMAMKMKKIFKKKGYRFLIDSPTNQQFVILHNDEMARLAKHVHFTVWGKYDRSHTSCRFVTSWATTEEEVEELRTIVMSEEETDRS</sequence>